<evidence type="ECO:0000256" key="6">
    <source>
        <dbReference type="ARBA" id="ARBA00023146"/>
    </source>
</evidence>
<dbReference type="NCBIfam" id="TIGR00459">
    <property type="entry name" value="aspS_bact"/>
    <property type="match status" value="1"/>
</dbReference>
<dbReference type="Gene3D" id="2.40.50.140">
    <property type="entry name" value="Nucleic acid-binding proteins"/>
    <property type="match status" value="1"/>
</dbReference>
<dbReference type="HAMAP" id="MF_00044">
    <property type="entry name" value="Asp_tRNA_synth_type1"/>
    <property type="match status" value="1"/>
</dbReference>
<evidence type="ECO:0000256" key="4">
    <source>
        <dbReference type="ARBA" id="ARBA00022840"/>
    </source>
</evidence>
<dbReference type="EMBL" id="JAUEPP010000001">
    <property type="protein sequence ID" value="KAK3354272.1"/>
    <property type="molecule type" value="Genomic_DNA"/>
</dbReference>
<dbReference type="PROSITE" id="PS50862">
    <property type="entry name" value="AA_TRNA_LIGASE_II"/>
    <property type="match status" value="1"/>
</dbReference>
<keyword evidence="3" id="KW-0547">Nucleotide-binding</keyword>
<keyword evidence="6 8" id="KW-0030">Aminoacyl-tRNA synthetase</keyword>
<dbReference type="InterPro" id="IPR004524">
    <property type="entry name" value="Asp-tRNA-ligase_1"/>
</dbReference>
<dbReference type="InterPro" id="IPR004364">
    <property type="entry name" value="Aa-tRNA-synt_II"/>
</dbReference>
<evidence type="ECO:0000256" key="5">
    <source>
        <dbReference type="ARBA" id="ARBA00022917"/>
    </source>
</evidence>
<evidence type="ECO:0000313" key="9">
    <source>
        <dbReference type="Proteomes" id="UP001278500"/>
    </source>
</evidence>
<dbReference type="GO" id="GO:0005524">
    <property type="term" value="F:ATP binding"/>
    <property type="evidence" value="ECO:0007669"/>
    <property type="project" value="UniProtKB-KW"/>
</dbReference>
<dbReference type="InterPro" id="IPR004115">
    <property type="entry name" value="GAD-like_sf"/>
</dbReference>
<name>A0AAE0JMC4_9PEZI</name>
<evidence type="ECO:0000256" key="3">
    <source>
        <dbReference type="ARBA" id="ARBA00022741"/>
    </source>
</evidence>
<evidence type="ECO:0000313" key="8">
    <source>
        <dbReference type="EMBL" id="KAK3354272.1"/>
    </source>
</evidence>
<dbReference type="Proteomes" id="UP001278500">
    <property type="component" value="Unassembled WGS sequence"/>
</dbReference>
<keyword evidence="2" id="KW-0436">Ligase</keyword>
<feature type="domain" description="Aminoacyl-transfer RNA synthetases class-II family profile" evidence="7">
    <location>
        <begin position="215"/>
        <end position="689"/>
    </location>
</feature>
<comment type="similarity">
    <text evidence="1">Belongs to the class-II aminoacyl-tRNA synthetase family. Type 1 subfamily.</text>
</comment>
<sequence>MAQPRVSMRRLCRLIPSQNSRLYTSRTSPQWQSLKCLPRNSQRLLHTSSALASPAGDKVTGQTLREEWAQYSHFPSASKAADFVEGNKVTVHGFLLKRRVKSSKLVFADIQVENGPSVQVTATFKEDGSPKQLATKALRAVPLYSPVCVTGIVAQLNGSRIDLDLDAIQPLNAFPKDIIVSEGVQFPASARHLQIRFSDPLRSRLLARPQIGFQLRKTLNDLDFTEVETPILFKSTPEGAREFLVPTRRRGLAYALPQSPQQYKQILMSSGIRGYYQFARCFRDEDLRADRQPEFTQLDLEMGFATGEDVMRTVETLVTQLLPALNAQFNIVKSGDDIYPVPKRGLNNGESTENGDLQWPEPTAPFLRLTYDEAMTRFGIDKPDLRIPFELHRVDHVLPAQFVSMITHTEQPIVEAFRIRPELDGETVTPATIAEFVDKLMDQLPKPLAKNPDGAPAALMFDSKKPLCGLSSLGFEGFDALTSMEAFSDLEDGDVLVFQARKNAPFQGEGSTALGVARTHFYHSFISAGLLPRSFDLKFLWVVNFPMFTPDDGIDPGQGGQAGFKATHHPFTAPLTEADVELLATDPLKARADHYDLVVNGVELGGGSRRIHLSSMQEYVMRNILKMTDAGLAQFSHLLEALRAGCPPHAGFALGFDRLVAVLTHTDSVRDVIAFPKSMKGEDLTVKSPSRMTAQQLETYHLAIAEKKKVEEKQDV</sequence>
<reference evidence="8" key="2">
    <citation type="submission" date="2023-06" db="EMBL/GenBank/DDBJ databases">
        <authorList>
            <consortium name="Lawrence Berkeley National Laboratory"/>
            <person name="Haridas S."/>
            <person name="Hensen N."/>
            <person name="Bonometti L."/>
            <person name="Westerberg I."/>
            <person name="Brannstrom I.O."/>
            <person name="Guillou S."/>
            <person name="Cros-Aarteil S."/>
            <person name="Calhoun S."/>
            <person name="Kuo A."/>
            <person name="Mondo S."/>
            <person name="Pangilinan J."/>
            <person name="Riley R."/>
            <person name="Labutti K."/>
            <person name="Andreopoulos B."/>
            <person name="Lipzen A."/>
            <person name="Chen C."/>
            <person name="Yanf M."/>
            <person name="Daum C."/>
            <person name="Ng V."/>
            <person name="Clum A."/>
            <person name="Steindorff A."/>
            <person name="Ohm R."/>
            <person name="Martin F."/>
            <person name="Silar P."/>
            <person name="Natvig D."/>
            <person name="Lalanne C."/>
            <person name="Gautier V."/>
            <person name="Ament-Velasquez S.L."/>
            <person name="Kruys A."/>
            <person name="Hutchinson M.I."/>
            <person name="Powell A.J."/>
            <person name="Barry K."/>
            <person name="Miller A.N."/>
            <person name="Grigoriev I.V."/>
            <person name="Debuchy R."/>
            <person name="Gladieux P."/>
            <person name="Thoren M.H."/>
            <person name="Johannesson H."/>
        </authorList>
    </citation>
    <scope>NUCLEOTIDE SEQUENCE</scope>
    <source>
        <strain evidence="8">CBS 560.94</strain>
    </source>
</reference>
<evidence type="ECO:0000256" key="2">
    <source>
        <dbReference type="ARBA" id="ARBA00022598"/>
    </source>
</evidence>
<dbReference type="GO" id="GO:0004815">
    <property type="term" value="F:aspartate-tRNA ligase activity"/>
    <property type="evidence" value="ECO:0007669"/>
    <property type="project" value="TreeGrafter"/>
</dbReference>
<evidence type="ECO:0000259" key="7">
    <source>
        <dbReference type="PROSITE" id="PS50862"/>
    </source>
</evidence>
<proteinExistence type="inferred from homology"/>
<gene>
    <name evidence="8" type="ORF">B0H65DRAFT_6668</name>
</gene>
<dbReference type="Gene3D" id="3.30.1360.30">
    <property type="entry name" value="GAD-like domain"/>
    <property type="match status" value="1"/>
</dbReference>
<dbReference type="InterPro" id="IPR002312">
    <property type="entry name" value="Asp/Asn-tRNA-synth_IIb"/>
</dbReference>
<dbReference type="InterPro" id="IPR045864">
    <property type="entry name" value="aa-tRNA-synth_II/BPL/LPL"/>
</dbReference>
<organism evidence="8 9">
    <name type="scientific">Neurospora tetraspora</name>
    <dbReference type="NCBI Taxonomy" id="94610"/>
    <lineage>
        <taxon>Eukaryota</taxon>
        <taxon>Fungi</taxon>
        <taxon>Dikarya</taxon>
        <taxon>Ascomycota</taxon>
        <taxon>Pezizomycotina</taxon>
        <taxon>Sordariomycetes</taxon>
        <taxon>Sordariomycetidae</taxon>
        <taxon>Sordariales</taxon>
        <taxon>Sordariaceae</taxon>
        <taxon>Neurospora</taxon>
    </lineage>
</organism>
<dbReference type="Gene3D" id="3.30.930.10">
    <property type="entry name" value="Bira Bifunctional Protein, Domain 2"/>
    <property type="match status" value="1"/>
</dbReference>
<keyword evidence="9" id="KW-1185">Reference proteome</keyword>
<dbReference type="SUPFAM" id="SSF55681">
    <property type="entry name" value="Class II aaRS and biotin synthetases"/>
    <property type="match status" value="1"/>
</dbReference>
<dbReference type="PANTHER" id="PTHR22594">
    <property type="entry name" value="ASPARTYL/LYSYL-TRNA SYNTHETASE"/>
    <property type="match status" value="1"/>
</dbReference>
<reference evidence="8" key="1">
    <citation type="journal article" date="2023" name="Mol. Phylogenet. Evol.">
        <title>Genome-scale phylogeny and comparative genomics of the fungal order Sordariales.</title>
        <authorList>
            <person name="Hensen N."/>
            <person name="Bonometti L."/>
            <person name="Westerberg I."/>
            <person name="Brannstrom I.O."/>
            <person name="Guillou S."/>
            <person name="Cros-Aarteil S."/>
            <person name="Calhoun S."/>
            <person name="Haridas S."/>
            <person name="Kuo A."/>
            <person name="Mondo S."/>
            <person name="Pangilinan J."/>
            <person name="Riley R."/>
            <person name="LaButti K."/>
            <person name="Andreopoulos B."/>
            <person name="Lipzen A."/>
            <person name="Chen C."/>
            <person name="Yan M."/>
            <person name="Daum C."/>
            <person name="Ng V."/>
            <person name="Clum A."/>
            <person name="Steindorff A."/>
            <person name="Ohm R.A."/>
            <person name="Martin F."/>
            <person name="Silar P."/>
            <person name="Natvig D.O."/>
            <person name="Lalanne C."/>
            <person name="Gautier V."/>
            <person name="Ament-Velasquez S.L."/>
            <person name="Kruys A."/>
            <person name="Hutchinson M.I."/>
            <person name="Powell A.J."/>
            <person name="Barry K."/>
            <person name="Miller A.N."/>
            <person name="Grigoriev I.V."/>
            <person name="Debuchy R."/>
            <person name="Gladieux P."/>
            <person name="Hiltunen Thoren M."/>
            <person name="Johannesson H."/>
        </authorList>
    </citation>
    <scope>NUCLEOTIDE SEQUENCE</scope>
    <source>
        <strain evidence="8">CBS 560.94</strain>
    </source>
</reference>
<dbReference type="GO" id="GO:0006422">
    <property type="term" value="P:aspartyl-tRNA aminoacylation"/>
    <property type="evidence" value="ECO:0007669"/>
    <property type="project" value="TreeGrafter"/>
</dbReference>
<dbReference type="GO" id="GO:0005739">
    <property type="term" value="C:mitochondrion"/>
    <property type="evidence" value="ECO:0007669"/>
    <property type="project" value="TreeGrafter"/>
</dbReference>
<dbReference type="PRINTS" id="PR01042">
    <property type="entry name" value="TRNASYNTHASP"/>
</dbReference>
<keyword evidence="4" id="KW-0067">ATP-binding</keyword>
<evidence type="ECO:0000256" key="1">
    <source>
        <dbReference type="ARBA" id="ARBA00006303"/>
    </source>
</evidence>
<comment type="caution">
    <text evidence="8">The sequence shown here is derived from an EMBL/GenBank/DDBJ whole genome shotgun (WGS) entry which is preliminary data.</text>
</comment>
<accession>A0AAE0JMC4</accession>
<protein>
    <submittedName>
        <fullName evidence="8">tRNA synthetases class II-domain-containing protein</fullName>
    </submittedName>
</protein>
<dbReference type="AlphaFoldDB" id="A0AAE0JMC4"/>
<dbReference type="InterPro" id="IPR006195">
    <property type="entry name" value="aa-tRNA-synth_II"/>
</dbReference>
<dbReference type="InterPro" id="IPR012340">
    <property type="entry name" value="NA-bd_OB-fold"/>
</dbReference>
<keyword evidence="5" id="KW-0648">Protein biosynthesis</keyword>
<dbReference type="Pfam" id="PF00152">
    <property type="entry name" value="tRNA-synt_2"/>
    <property type="match status" value="1"/>
</dbReference>
<dbReference type="RefSeq" id="XP_062685650.1">
    <property type="nucleotide sequence ID" value="XM_062831251.1"/>
</dbReference>
<dbReference type="PANTHER" id="PTHR22594:SF5">
    <property type="entry name" value="ASPARTATE--TRNA LIGASE, MITOCHONDRIAL"/>
    <property type="match status" value="1"/>
</dbReference>
<dbReference type="GeneID" id="87868405"/>